<evidence type="ECO:0000313" key="1">
    <source>
        <dbReference type="EMBL" id="MPN15690.1"/>
    </source>
</evidence>
<gene>
    <name evidence="1" type="ORF">SDC9_163024</name>
</gene>
<comment type="caution">
    <text evidence="1">The sequence shown here is derived from an EMBL/GenBank/DDBJ whole genome shotgun (WGS) entry which is preliminary data.</text>
</comment>
<reference evidence="1" key="1">
    <citation type="submission" date="2019-08" db="EMBL/GenBank/DDBJ databases">
        <authorList>
            <person name="Kucharzyk K."/>
            <person name="Murdoch R.W."/>
            <person name="Higgins S."/>
            <person name="Loffler F."/>
        </authorList>
    </citation>
    <scope>NUCLEOTIDE SEQUENCE</scope>
</reference>
<protein>
    <submittedName>
        <fullName evidence="1">Uncharacterized protein</fullName>
    </submittedName>
</protein>
<sequence length="50" mass="5872">MLHKHDWIVITDRMQKEAFRIIRIGWHDHADSRNMCKDRLQGLGMLGAVA</sequence>
<name>A0A645FP20_9ZZZZ</name>
<dbReference type="AlphaFoldDB" id="A0A645FP20"/>
<organism evidence="1">
    <name type="scientific">bioreactor metagenome</name>
    <dbReference type="NCBI Taxonomy" id="1076179"/>
    <lineage>
        <taxon>unclassified sequences</taxon>
        <taxon>metagenomes</taxon>
        <taxon>ecological metagenomes</taxon>
    </lineage>
</organism>
<accession>A0A645FP20</accession>
<dbReference type="EMBL" id="VSSQ01062527">
    <property type="protein sequence ID" value="MPN15690.1"/>
    <property type="molecule type" value="Genomic_DNA"/>
</dbReference>
<proteinExistence type="predicted"/>